<gene>
    <name evidence="1" type="ORF">ACFPN9_02295</name>
</gene>
<evidence type="ECO:0000313" key="1">
    <source>
        <dbReference type="EMBL" id="MFC5504085.1"/>
    </source>
</evidence>
<sequence length="368" mass="37845">MVAQPVTLTRRRRDPLDLARLTPAGKRAWFEAPAYADFAAIADFSADRYAITTVPLAGIAGASAAALRVKRAASFAELIAFTCNSGPARSYLDAQGVMRADLALDQPRFDWTNGRRQLALNGASANLLLNSAAPASQSLAVTAQSYALSFTGTGSIALSGASSAGPLAGVGAASRVSLVFTPAAGTLTLTMSGDVRLAQLEANSFASPYIATVGAAVSRAAETAELSPVLEALLQRSAATLAVRGQRLERNAARIVGVNGTSSLLRAQSNRLSVLMDGSAQLATAAGADLRMSSYAAACAFDGTGRSVARNGVAVVTDTGSPPSSRGSVYLGRDAASTATAYGDGWYEYLGIAPTRLSEGKIQEIILY</sequence>
<dbReference type="EMBL" id="JBHSLU010000004">
    <property type="protein sequence ID" value="MFC5504085.1"/>
    <property type="molecule type" value="Genomic_DNA"/>
</dbReference>
<organism evidence="1 2">
    <name type="scientific">Bosea massiliensis</name>
    <dbReference type="NCBI Taxonomy" id="151419"/>
    <lineage>
        <taxon>Bacteria</taxon>
        <taxon>Pseudomonadati</taxon>
        <taxon>Pseudomonadota</taxon>
        <taxon>Alphaproteobacteria</taxon>
        <taxon>Hyphomicrobiales</taxon>
        <taxon>Boseaceae</taxon>
        <taxon>Bosea</taxon>
    </lineage>
</organism>
<dbReference type="Proteomes" id="UP001596060">
    <property type="component" value="Unassembled WGS sequence"/>
</dbReference>
<protein>
    <submittedName>
        <fullName evidence="1">Uncharacterized protein</fullName>
    </submittedName>
</protein>
<proteinExistence type="predicted"/>
<accession>A0ABW0NVF7</accession>
<keyword evidence="2" id="KW-1185">Reference proteome</keyword>
<comment type="caution">
    <text evidence="1">The sequence shown here is derived from an EMBL/GenBank/DDBJ whole genome shotgun (WGS) entry which is preliminary data.</text>
</comment>
<evidence type="ECO:0000313" key="2">
    <source>
        <dbReference type="Proteomes" id="UP001596060"/>
    </source>
</evidence>
<reference evidence="2" key="1">
    <citation type="journal article" date="2019" name="Int. J. Syst. Evol. Microbiol.">
        <title>The Global Catalogue of Microorganisms (GCM) 10K type strain sequencing project: providing services to taxonomists for standard genome sequencing and annotation.</title>
        <authorList>
            <consortium name="The Broad Institute Genomics Platform"/>
            <consortium name="The Broad Institute Genome Sequencing Center for Infectious Disease"/>
            <person name="Wu L."/>
            <person name="Ma J."/>
        </authorList>
    </citation>
    <scope>NUCLEOTIDE SEQUENCE [LARGE SCALE GENOMIC DNA]</scope>
    <source>
        <strain evidence="2">CCUG 43117</strain>
    </source>
</reference>
<dbReference type="RefSeq" id="WP_066725539.1">
    <property type="nucleotide sequence ID" value="NZ_JBHSLU010000004.1"/>
</dbReference>
<name>A0ABW0NVF7_9HYPH</name>